<comment type="caution">
    <text evidence="1">The sequence shown here is derived from an EMBL/GenBank/DDBJ whole genome shotgun (WGS) entry which is preliminary data.</text>
</comment>
<sequence>MSGARPVLTPLPQGLKFSVDEGILLPEPSQYRRLVGRLLYLGFTRLDISYPVQQLSQFLQHPTDQHMNAALHVVRYLKGSPHTVFFPSSNSFQLAAYTCRFGLLC</sequence>
<dbReference type="AlphaFoldDB" id="A0AAW2YCC2"/>
<name>A0AAW2YCC2_9LAMI</name>
<proteinExistence type="predicted"/>
<protein>
    <submittedName>
        <fullName evidence="1">Retrovirus-related Pol polyprotein from transposon RE2</fullName>
    </submittedName>
</protein>
<reference evidence="1" key="1">
    <citation type="submission" date="2020-06" db="EMBL/GenBank/DDBJ databases">
        <authorList>
            <person name="Li T."/>
            <person name="Hu X."/>
            <person name="Zhang T."/>
            <person name="Song X."/>
            <person name="Zhang H."/>
            <person name="Dai N."/>
            <person name="Sheng W."/>
            <person name="Hou X."/>
            <person name="Wei L."/>
        </authorList>
    </citation>
    <scope>NUCLEOTIDE SEQUENCE</scope>
    <source>
        <strain evidence="1">KEN1</strain>
        <tissue evidence="1">Leaf</tissue>
    </source>
</reference>
<organism evidence="1">
    <name type="scientific">Sesamum latifolium</name>
    <dbReference type="NCBI Taxonomy" id="2727402"/>
    <lineage>
        <taxon>Eukaryota</taxon>
        <taxon>Viridiplantae</taxon>
        <taxon>Streptophyta</taxon>
        <taxon>Embryophyta</taxon>
        <taxon>Tracheophyta</taxon>
        <taxon>Spermatophyta</taxon>
        <taxon>Magnoliopsida</taxon>
        <taxon>eudicotyledons</taxon>
        <taxon>Gunneridae</taxon>
        <taxon>Pentapetalae</taxon>
        <taxon>asterids</taxon>
        <taxon>lamiids</taxon>
        <taxon>Lamiales</taxon>
        <taxon>Pedaliaceae</taxon>
        <taxon>Sesamum</taxon>
    </lineage>
</organism>
<accession>A0AAW2YCC2</accession>
<dbReference type="PANTHER" id="PTHR11439:SF470">
    <property type="entry name" value="CYSTEINE-RICH RLK (RECEPTOR-LIKE PROTEIN KINASE) 8"/>
    <property type="match status" value="1"/>
</dbReference>
<reference evidence="1" key="2">
    <citation type="journal article" date="2024" name="Plant">
        <title>Genomic evolution and insights into agronomic trait innovations of Sesamum species.</title>
        <authorList>
            <person name="Miao H."/>
            <person name="Wang L."/>
            <person name="Qu L."/>
            <person name="Liu H."/>
            <person name="Sun Y."/>
            <person name="Le M."/>
            <person name="Wang Q."/>
            <person name="Wei S."/>
            <person name="Zheng Y."/>
            <person name="Lin W."/>
            <person name="Duan Y."/>
            <person name="Cao H."/>
            <person name="Xiong S."/>
            <person name="Wang X."/>
            <person name="Wei L."/>
            <person name="Li C."/>
            <person name="Ma Q."/>
            <person name="Ju M."/>
            <person name="Zhao R."/>
            <person name="Li G."/>
            <person name="Mu C."/>
            <person name="Tian Q."/>
            <person name="Mei H."/>
            <person name="Zhang T."/>
            <person name="Gao T."/>
            <person name="Zhang H."/>
        </authorList>
    </citation>
    <scope>NUCLEOTIDE SEQUENCE</scope>
    <source>
        <strain evidence="1">KEN1</strain>
    </source>
</reference>
<dbReference type="PANTHER" id="PTHR11439">
    <property type="entry name" value="GAG-POL-RELATED RETROTRANSPOSON"/>
    <property type="match status" value="1"/>
</dbReference>
<dbReference type="EMBL" id="JACGWN010000001">
    <property type="protein sequence ID" value="KAL0463442.1"/>
    <property type="molecule type" value="Genomic_DNA"/>
</dbReference>
<evidence type="ECO:0000313" key="1">
    <source>
        <dbReference type="EMBL" id="KAL0463442.1"/>
    </source>
</evidence>
<gene>
    <name evidence="1" type="ORF">Slati_0231800</name>
</gene>